<comment type="similarity">
    <text evidence="1 2">Belongs to the polypeptide deformylase family.</text>
</comment>
<dbReference type="EC" id="3.5.1.88" evidence="2"/>
<dbReference type="AlphaFoldDB" id="F3Z0N4"/>
<dbReference type="InterPro" id="IPR023635">
    <property type="entry name" value="Peptide_deformylase"/>
</dbReference>
<dbReference type="GO" id="GO:0046872">
    <property type="term" value="F:metal ion binding"/>
    <property type="evidence" value="ECO:0007669"/>
    <property type="project" value="UniProtKB-KW"/>
</dbReference>
<feature type="active site" evidence="2">
    <location>
        <position position="135"/>
    </location>
</feature>
<sequence>MRRTILKYPDAVLARKSLEIGEITDELRQLAKDMAETMYTNEGIGLAAPQVGECCRLVVIDITGPDKREDLRVLVNPKITAAEGKVVSEEGCLSVSGYRSDVARSEKVTVEATDLDGKPLSIEADGLLAVCLQHELDHLDGVLFIDRISRLKRSLYDKKVKKLQRERAKSLKEAEAAQGEGA</sequence>
<feature type="binding site" evidence="2">
    <location>
        <position position="134"/>
    </location>
    <ligand>
        <name>Fe cation</name>
        <dbReference type="ChEBI" id="CHEBI:24875"/>
    </ligand>
</feature>
<dbReference type="NCBIfam" id="TIGR00079">
    <property type="entry name" value="pept_deformyl"/>
    <property type="match status" value="1"/>
</dbReference>
<evidence type="ECO:0000313" key="3">
    <source>
        <dbReference type="EMBL" id="EGJ49858.1"/>
    </source>
</evidence>
<dbReference type="Pfam" id="PF01327">
    <property type="entry name" value="Pep_deformylase"/>
    <property type="match status" value="1"/>
</dbReference>
<keyword evidence="2" id="KW-0648">Protein biosynthesis</keyword>
<dbReference type="Proteomes" id="UP000007844">
    <property type="component" value="Chromosome"/>
</dbReference>
<accession>F3Z0N4</accession>
<dbReference type="STRING" id="690850.Desaf_1521"/>
<dbReference type="HOGENOM" id="CLU_061901_2_1_7"/>
<comment type="catalytic activity">
    <reaction evidence="2">
        <text>N-terminal N-formyl-L-methionyl-[peptide] + H2O = N-terminal L-methionyl-[peptide] + formate</text>
        <dbReference type="Rhea" id="RHEA:24420"/>
        <dbReference type="Rhea" id="RHEA-COMP:10639"/>
        <dbReference type="Rhea" id="RHEA-COMP:10640"/>
        <dbReference type="ChEBI" id="CHEBI:15377"/>
        <dbReference type="ChEBI" id="CHEBI:15740"/>
        <dbReference type="ChEBI" id="CHEBI:49298"/>
        <dbReference type="ChEBI" id="CHEBI:64731"/>
        <dbReference type="EC" id="3.5.1.88"/>
    </reaction>
</comment>
<dbReference type="EMBL" id="CP003221">
    <property type="protein sequence ID" value="EGJ49858.1"/>
    <property type="molecule type" value="Genomic_DNA"/>
</dbReference>
<protein>
    <recommendedName>
        <fullName evidence="2">Peptide deformylase</fullName>
        <shortName evidence="2">PDF</shortName>
        <ecNumber evidence="2">3.5.1.88</ecNumber>
    </recommendedName>
    <alternativeName>
        <fullName evidence="2">Polypeptide deformylase</fullName>
    </alternativeName>
</protein>
<dbReference type="PANTHER" id="PTHR10458">
    <property type="entry name" value="PEPTIDE DEFORMYLASE"/>
    <property type="match status" value="1"/>
</dbReference>
<keyword evidence="2" id="KW-0479">Metal-binding</keyword>
<dbReference type="PRINTS" id="PR01576">
    <property type="entry name" value="PDEFORMYLASE"/>
</dbReference>
<gene>
    <name evidence="2" type="primary">def</name>
    <name evidence="3" type="ORF">Desaf_1521</name>
</gene>
<dbReference type="NCBIfam" id="NF001159">
    <property type="entry name" value="PRK00150.1-3"/>
    <property type="match status" value="1"/>
</dbReference>
<keyword evidence="4" id="KW-1185">Reference proteome</keyword>
<reference evidence="3 4" key="1">
    <citation type="journal article" date="2011" name="J. Bacteriol.">
        <title>Genome sequence of the mercury-methylating and pleomorphic Desulfovibrio africanus Strain Walvis Bay.</title>
        <authorList>
            <person name="Brown S.D."/>
            <person name="Wall J.D."/>
            <person name="Kucken A.M."/>
            <person name="Gilmour C.C."/>
            <person name="Podar M."/>
            <person name="Brandt C.C."/>
            <person name="Teshima H."/>
            <person name="Detter J.C."/>
            <person name="Han C.S."/>
            <person name="Land M.L."/>
            <person name="Lucas S."/>
            <person name="Han J."/>
            <person name="Pennacchio L."/>
            <person name="Nolan M."/>
            <person name="Pitluck S."/>
            <person name="Woyke T."/>
            <person name="Goodwin L."/>
            <person name="Palumbo A.V."/>
            <person name="Elias D.A."/>
        </authorList>
    </citation>
    <scope>NUCLEOTIDE SEQUENCE [LARGE SCALE GENOMIC DNA]</scope>
    <source>
        <strain evidence="3 4">Walvis Bay</strain>
    </source>
</reference>
<feature type="binding site" evidence="2">
    <location>
        <position position="138"/>
    </location>
    <ligand>
        <name>Fe cation</name>
        <dbReference type="ChEBI" id="CHEBI:24875"/>
    </ligand>
</feature>
<dbReference type="GO" id="GO:0006412">
    <property type="term" value="P:translation"/>
    <property type="evidence" value="ECO:0007669"/>
    <property type="project" value="UniProtKB-UniRule"/>
</dbReference>
<dbReference type="InterPro" id="IPR036821">
    <property type="entry name" value="Peptide_deformylase_sf"/>
</dbReference>
<keyword evidence="2" id="KW-0378">Hydrolase</keyword>
<keyword evidence="2" id="KW-0408">Iron</keyword>
<proteinExistence type="inferred from homology"/>
<dbReference type="KEGG" id="daf:Desaf_1521"/>
<comment type="function">
    <text evidence="2">Removes the formyl group from the N-terminal Met of newly synthesized proteins. Requires at least a dipeptide for an efficient rate of reaction. N-terminal L-methionine is a prerequisite for activity but the enzyme has broad specificity at other positions.</text>
</comment>
<organism evidence="3 4">
    <name type="scientific">Desulfocurvibacter africanus subsp. africanus str. Walvis Bay</name>
    <dbReference type="NCBI Taxonomy" id="690850"/>
    <lineage>
        <taxon>Bacteria</taxon>
        <taxon>Pseudomonadati</taxon>
        <taxon>Thermodesulfobacteriota</taxon>
        <taxon>Desulfovibrionia</taxon>
        <taxon>Desulfovibrionales</taxon>
        <taxon>Desulfovibrionaceae</taxon>
        <taxon>Desulfocurvibacter</taxon>
    </lineage>
</organism>
<evidence type="ECO:0000256" key="1">
    <source>
        <dbReference type="ARBA" id="ARBA00010759"/>
    </source>
</evidence>
<comment type="cofactor">
    <cofactor evidence="2">
        <name>Fe(2+)</name>
        <dbReference type="ChEBI" id="CHEBI:29033"/>
    </cofactor>
    <text evidence="2">Binds 1 Fe(2+) ion.</text>
</comment>
<evidence type="ECO:0000313" key="4">
    <source>
        <dbReference type="Proteomes" id="UP000007844"/>
    </source>
</evidence>
<dbReference type="Gene3D" id="3.90.45.10">
    <property type="entry name" value="Peptide deformylase"/>
    <property type="match status" value="1"/>
</dbReference>
<dbReference type="HAMAP" id="MF_00163">
    <property type="entry name" value="Pep_deformylase"/>
    <property type="match status" value="1"/>
</dbReference>
<dbReference type="SUPFAM" id="SSF56420">
    <property type="entry name" value="Peptide deformylase"/>
    <property type="match status" value="1"/>
</dbReference>
<dbReference type="PANTHER" id="PTHR10458:SF22">
    <property type="entry name" value="PEPTIDE DEFORMYLASE"/>
    <property type="match status" value="1"/>
</dbReference>
<dbReference type="RefSeq" id="WP_014259642.1">
    <property type="nucleotide sequence ID" value="NC_016629.1"/>
</dbReference>
<dbReference type="GO" id="GO:0042586">
    <property type="term" value="F:peptide deformylase activity"/>
    <property type="evidence" value="ECO:0007669"/>
    <property type="project" value="UniProtKB-UniRule"/>
</dbReference>
<name>F3Z0N4_DESAF</name>
<dbReference type="PIRSF" id="PIRSF004749">
    <property type="entry name" value="Pep_def"/>
    <property type="match status" value="1"/>
</dbReference>
<dbReference type="CDD" id="cd00487">
    <property type="entry name" value="Pep_deformylase"/>
    <property type="match status" value="1"/>
</dbReference>
<evidence type="ECO:0000256" key="2">
    <source>
        <dbReference type="HAMAP-Rule" id="MF_00163"/>
    </source>
</evidence>
<feature type="binding site" evidence="2">
    <location>
        <position position="92"/>
    </location>
    <ligand>
        <name>Fe cation</name>
        <dbReference type="ChEBI" id="CHEBI:24875"/>
    </ligand>
</feature>
<dbReference type="eggNOG" id="COG0242">
    <property type="taxonomic scope" value="Bacteria"/>
</dbReference>